<evidence type="ECO:0000259" key="7">
    <source>
        <dbReference type="PROSITE" id="PS51736"/>
    </source>
</evidence>
<dbReference type="SMART" id="SM00857">
    <property type="entry name" value="Resolvase"/>
    <property type="match status" value="1"/>
</dbReference>
<dbReference type="InterPro" id="IPR006120">
    <property type="entry name" value="Resolvase_HTH_dom"/>
</dbReference>
<dbReference type="Gene3D" id="3.40.50.1390">
    <property type="entry name" value="Resolvase, N-terminal catalytic domain"/>
    <property type="match status" value="1"/>
</dbReference>
<evidence type="ECO:0000256" key="1">
    <source>
        <dbReference type="ARBA" id="ARBA00009913"/>
    </source>
</evidence>
<comment type="similarity">
    <text evidence="1">Belongs to the site-specific recombinase resolvase family.</text>
</comment>
<dbReference type="InterPro" id="IPR009057">
    <property type="entry name" value="Homeodomain-like_sf"/>
</dbReference>
<evidence type="ECO:0000313" key="9">
    <source>
        <dbReference type="Proteomes" id="UP000582646"/>
    </source>
</evidence>
<dbReference type="GO" id="GO:0015074">
    <property type="term" value="P:DNA integration"/>
    <property type="evidence" value="ECO:0007669"/>
    <property type="project" value="UniProtKB-KW"/>
</dbReference>
<evidence type="ECO:0000256" key="2">
    <source>
        <dbReference type="ARBA" id="ARBA00022908"/>
    </source>
</evidence>
<evidence type="ECO:0000313" key="8">
    <source>
        <dbReference type="EMBL" id="NKY18165.1"/>
    </source>
</evidence>
<dbReference type="GO" id="GO:0003677">
    <property type="term" value="F:DNA binding"/>
    <property type="evidence" value="ECO:0007669"/>
    <property type="project" value="UniProtKB-KW"/>
</dbReference>
<organism evidence="8 9">
    <name type="scientific">Tsukamurella spumae</name>
    <dbReference type="NCBI Taxonomy" id="44753"/>
    <lineage>
        <taxon>Bacteria</taxon>
        <taxon>Bacillati</taxon>
        <taxon>Actinomycetota</taxon>
        <taxon>Actinomycetes</taxon>
        <taxon>Mycobacteriales</taxon>
        <taxon>Tsukamurellaceae</taxon>
        <taxon>Tsukamurella</taxon>
    </lineage>
</organism>
<dbReference type="InterPro" id="IPR006118">
    <property type="entry name" value="Recombinase_CS"/>
</dbReference>
<dbReference type="Gene3D" id="1.10.10.60">
    <property type="entry name" value="Homeodomain-like"/>
    <property type="match status" value="1"/>
</dbReference>
<reference evidence="8 9" key="1">
    <citation type="submission" date="2020-04" db="EMBL/GenBank/DDBJ databases">
        <title>MicrobeNet Type strains.</title>
        <authorList>
            <person name="Nicholson A.C."/>
        </authorList>
    </citation>
    <scope>NUCLEOTIDE SEQUENCE [LARGE SCALE GENOMIC DNA]</scope>
    <source>
        <strain evidence="8 9">DSM 44113</strain>
    </source>
</reference>
<feature type="active site" description="O-(5'-phospho-DNA)-serine intermediate" evidence="5 6">
    <location>
        <position position="23"/>
    </location>
</feature>
<dbReference type="GO" id="GO:0000150">
    <property type="term" value="F:DNA strand exchange activity"/>
    <property type="evidence" value="ECO:0007669"/>
    <property type="project" value="InterPro"/>
</dbReference>
<evidence type="ECO:0000256" key="6">
    <source>
        <dbReference type="PROSITE-ProRule" id="PRU10137"/>
    </source>
</evidence>
<evidence type="ECO:0000256" key="3">
    <source>
        <dbReference type="ARBA" id="ARBA00023125"/>
    </source>
</evidence>
<dbReference type="PROSITE" id="PS51736">
    <property type="entry name" value="RECOMBINASES_3"/>
    <property type="match status" value="1"/>
</dbReference>
<dbReference type="PANTHER" id="PTHR30461:SF26">
    <property type="entry name" value="RESOLVASE HOMOLOG YNEB"/>
    <property type="match status" value="1"/>
</dbReference>
<dbReference type="SUPFAM" id="SSF53041">
    <property type="entry name" value="Resolvase-like"/>
    <property type="match status" value="1"/>
</dbReference>
<keyword evidence="3" id="KW-0238">DNA-binding</keyword>
<dbReference type="PROSITE" id="PS00398">
    <property type="entry name" value="RECOMBINASES_2"/>
    <property type="match status" value="1"/>
</dbReference>
<dbReference type="Pfam" id="PF02796">
    <property type="entry name" value="HTH_7"/>
    <property type="match status" value="1"/>
</dbReference>
<dbReference type="Pfam" id="PF00239">
    <property type="entry name" value="Resolvase"/>
    <property type="match status" value="1"/>
</dbReference>
<protein>
    <submittedName>
        <fullName evidence="8">Recombinase family protein</fullName>
    </submittedName>
</protein>
<dbReference type="InterPro" id="IPR006119">
    <property type="entry name" value="Resolv_N"/>
</dbReference>
<dbReference type="AlphaFoldDB" id="A0A846X0Z3"/>
<dbReference type="CDD" id="cd00569">
    <property type="entry name" value="HTH_Hin_like"/>
    <property type="match status" value="1"/>
</dbReference>
<dbReference type="InterPro" id="IPR050639">
    <property type="entry name" value="SSR_resolvase"/>
</dbReference>
<keyword evidence="2" id="KW-0229">DNA integration</keyword>
<evidence type="ECO:0000256" key="5">
    <source>
        <dbReference type="PIRSR" id="PIRSR606118-50"/>
    </source>
</evidence>
<dbReference type="PROSITE" id="PS00397">
    <property type="entry name" value="RECOMBINASES_1"/>
    <property type="match status" value="1"/>
</dbReference>
<comment type="caution">
    <text evidence="8">The sequence shown here is derived from an EMBL/GenBank/DDBJ whole genome shotgun (WGS) entry which is preliminary data.</text>
</comment>
<dbReference type="EMBL" id="JAAXOQ010000007">
    <property type="protein sequence ID" value="NKY18165.1"/>
    <property type="molecule type" value="Genomic_DNA"/>
</dbReference>
<name>A0A846X0Z3_9ACTN</name>
<gene>
    <name evidence="8" type="ORF">HF999_07270</name>
</gene>
<dbReference type="InterPro" id="IPR036162">
    <property type="entry name" value="Resolvase-like_N_sf"/>
</dbReference>
<evidence type="ECO:0000256" key="4">
    <source>
        <dbReference type="ARBA" id="ARBA00023172"/>
    </source>
</evidence>
<accession>A0A846X0Z3</accession>
<sequence>MTTDSLSTTGTTSGVVLGYARVSTGHQSLDQQLDALRDAGVPTDRVYTDKLTGTSTKEQRPGLSALLDYAREGDTIVVIGIDRLGRSVAEVMTTIRDLDQRGVVIKALREGVDSSTATGRMVMGVMASLAELELEIQRERRAAAKAARKARNLPIGRPPALTPQQVAMAARMQASGEPVPEIAKTFGVGRATMYRLLKES</sequence>
<dbReference type="SUPFAM" id="SSF46689">
    <property type="entry name" value="Homeodomain-like"/>
    <property type="match status" value="1"/>
</dbReference>
<proteinExistence type="inferred from homology"/>
<dbReference type="RefSeq" id="WP_168545225.1">
    <property type="nucleotide sequence ID" value="NZ_BAAAKS010000004.1"/>
</dbReference>
<dbReference type="PANTHER" id="PTHR30461">
    <property type="entry name" value="DNA-INVERTASE FROM LAMBDOID PROPHAGE"/>
    <property type="match status" value="1"/>
</dbReference>
<keyword evidence="9" id="KW-1185">Reference proteome</keyword>
<dbReference type="CDD" id="cd03768">
    <property type="entry name" value="SR_ResInv"/>
    <property type="match status" value="1"/>
</dbReference>
<dbReference type="Proteomes" id="UP000582646">
    <property type="component" value="Unassembled WGS sequence"/>
</dbReference>
<keyword evidence="4" id="KW-0233">DNA recombination</keyword>
<feature type="domain" description="Resolvase/invertase-type recombinase catalytic" evidence="7">
    <location>
        <begin position="15"/>
        <end position="152"/>
    </location>
</feature>